<sequence>MHMNLVGGLFFHLVDLLLVVTLVEVGNGFLFCLAESRTMLQRVMRYAAIVSCAILAVIAPVAFGTINASVALFSSPGSNWTDFENLWKAGEKLYAAFDILLFVWAGIVMGSSTHVYNKAKRSRVLGNSSVLFLYAAVLNLLTRLYSLIYVSLFLLAHVKIYVPSKTWTALSIVGPILTTWIYAAIVAIIVTIAFRKHNGIWTTVQSWTEEERRPLLATDSNAAGEDEHLPEASSGAVTT</sequence>
<feature type="transmembrane region" description="Helical" evidence="1">
    <location>
        <begin position="131"/>
        <end position="155"/>
    </location>
</feature>
<feature type="transmembrane region" description="Helical" evidence="1">
    <location>
        <begin position="12"/>
        <end position="34"/>
    </location>
</feature>
<feature type="transmembrane region" description="Helical" evidence="1">
    <location>
        <begin position="93"/>
        <end position="110"/>
    </location>
</feature>
<accession>A0ABR4EVS6</accession>
<name>A0ABR4EVS6_9PEZI</name>
<dbReference type="EMBL" id="JBAWTH010000024">
    <property type="protein sequence ID" value="KAL2286551.1"/>
    <property type="molecule type" value="Genomic_DNA"/>
</dbReference>
<feature type="transmembrane region" description="Helical" evidence="1">
    <location>
        <begin position="46"/>
        <end position="73"/>
    </location>
</feature>
<dbReference type="Proteomes" id="UP001600888">
    <property type="component" value="Unassembled WGS sequence"/>
</dbReference>
<evidence type="ECO:0000313" key="2">
    <source>
        <dbReference type="EMBL" id="KAL2286551.1"/>
    </source>
</evidence>
<reference evidence="2 3" key="1">
    <citation type="submission" date="2024-03" db="EMBL/GenBank/DDBJ databases">
        <title>A high-quality draft genome sequence of Diaporthe vaccinii, a causative agent of upright dieback and viscid rot disease in cranberry plants.</title>
        <authorList>
            <person name="Sarrasin M."/>
            <person name="Lang B.F."/>
            <person name="Burger G."/>
        </authorList>
    </citation>
    <scope>NUCLEOTIDE SEQUENCE [LARGE SCALE GENOMIC DNA]</scope>
    <source>
        <strain evidence="2 3">IS7</strain>
    </source>
</reference>
<protein>
    <submittedName>
        <fullName evidence="2">Uncharacterized protein</fullName>
    </submittedName>
</protein>
<keyword evidence="3" id="KW-1185">Reference proteome</keyword>
<proteinExistence type="predicted"/>
<evidence type="ECO:0000256" key="1">
    <source>
        <dbReference type="SAM" id="Phobius"/>
    </source>
</evidence>
<comment type="caution">
    <text evidence="2">The sequence shown here is derived from an EMBL/GenBank/DDBJ whole genome shotgun (WGS) entry which is preliminary data.</text>
</comment>
<feature type="transmembrane region" description="Helical" evidence="1">
    <location>
        <begin position="167"/>
        <end position="194"/>
    </location>
</feature>
<keyword evidence="1" id="KW-0472">Membrane</keyword>
<gene>
    <name evidence="2" type="ORF">FJTKL_06905</name>
</gene>
<keyword evidence="1" id="KW-1133">Transmembrane helix</keyword>
<keyword evidence="1" id="KW-0812">Transmembrane</keyword>
<organism evidence="2 3">
    <name type="scientific">Diaporthe vaccinii</name>
    <dbReference type="NCBI Taxonomy" id="105482"/>
    <lineage>
        <taxon>Eukaryota</taxon>
        <taxon>Fungi</taxon>
        <taxon>Dikarya</taxon>
        <taxon>Ascomycota</taxon>
        <taxon>Pezizomycotina</taxon>
        <taxon>Sordariomycetes</taxon>
        <taxon>Sordariomycetidae</taxon>
        <taxon>Diaporthales</taxon>
        <taxon>Diaporthaceae</taxon>
        <taxon>Diaporthe</taxon>
        <taxon>Diaporthe eres species complex</taxon>
    </lineage>
</organism>
<evidence type="ECO:0000313" key="3">
    <source>
        <dbReference type="Proteomes" id="UP001600888"/>
    </source>
</evidence>